<dbReference type="AlphaFoldDB" id="A0A0C9UT33"/>
<name>A0A0C9UT33_SPHS4</name>
<dbReference type="Pfam" id="PF07426">
    <property type="entry name" value="Dynactin_p22"/>
    <property type="match status" value="1"/>
</dbReference>
<dbReference type="Proteomes" id="UP000054279">
    <property type="component" value="Unassembled WGS sequence"/>
</dbReference>
<evidence type="ECO:0000313" key="2">
    <source>
        <dbReference type="EMBL" id="KIJ32387.1"/>
    </source>
</evidence>
<keyword evidence="1" id="KW-0175">Coiled coil</keyword>
<feature type="coiled-coil region" evidence="1">
    <location>
        <begin position="66"/>
        <end position="173"/>
    </location>
</feature>
<feature type="non-terminal residue" evidence="2">
    <location>
        <position position="176"/>
    </location>
</feature>
<dbReference type="EMBL" id="KN837227">
    <property type="protein sequence ID" value="KIJ32387.1"/>
    <property type="molecule type" value="Genomic_DNA"/>
</dbReference>
<proteinExistence type="predicted"/>
<evidence type="ECO:0000256" key="1">
    <source>
        <dbReference type="SAM" id="Coils"/>
    </source>
</evidence>
<keyword evidence="3" id="KW-1185">Reference proteome</keyword>
<sequence>TLSRRAEELQRRLDSVVSSHEGLKKFMERYDQYTEFLAPSFALSGTTPEEVPSYSQMSSTELDALLSEMEIDIRAADRDMREIEALEKRGVVGAGKLADHEELKPRLEALSAAHDQDLAKAKELENRIANLLERHATKVDALSELFVAWNDVITEAEDKVMRAEKEKEEKRRLGYE</sequence>
<gene>
    <name evidence="2" type="ORF">M422DRAFT_184491</name>
</gene>
<accession>A0A0C9UT33</accession>
<dbReference type="GO" id="GO:0061640">
    <property type="term" value="P:cytoskeleton-dependent cytokinesis"/>
    <property type="evidence" value="ECO:0007669"/>
    <property type="project" value="InterPro"/>
</dbReference>
<dbReference type="PANTHER" id="PTHR28360:SF1">
    <property type="entry name" value="DYNACTIN SUBUNIT 3"/>
    <property type="match status" value="1"/>
</dbReference>
<evidence type="ECO:0000313" key="3">
    <source>
        <dbReference type="Proteomes" id="UP000054279"/>
    </source>
</evidence>
<dbReference type="GO" id="GO:0005869">
    <property type="term" value="C:dynactin complex"/>
    <property type="evidence" value="ECO:0007669"/>
    <property type="project" value="InterPro"/>
</dbReference>
<dbReference type="OrthoDB" id="16729at2759"/>
<dbReference type="HOGENOM" id="CLU_052861_1_0_1"/>
<organism evidence="2 3">
    <name type="scientific">Sphaerobolus stellatus (strain SS14)</name>
    <dbReference type="NCBI Taxonomy" id="990650"/>
    <lineage>
        <taxon>Eukaryota</taxon>
        <taxon>Fungi</taxon>
        <taxon>Dikarya</taxon>
        <taxon>Basidiomycota</taxon>
        <taxon>Agaricomycotina</taxon>
        <taxon>Agaricomycetes</taxon>
        <taxon>Phallomycetidae</taxon>
        <taxon>Geastrales</taxon>
        <taxon>Sphaerobolaceae</taxon>
        <taxon>Sphaerobolus</taxon>
    </lineage>
</organism>
<reference evidence="2 3" key="1">
    <citation type="submission" date="2014-06" db="EMBL/GenBank/DDBJ databases">
        <title>Evolutionary Origins and Diversification of the Mycorrhizal Mutualists.</title>
        <authorList>
            <consortium name="DOE Joint Genome Institute"/>
            <consortium name="Mycorrhizal Genomics Consortium"/>
            <person name="Kohler A."/>
            <person name="Kuo A."/>
            <person name="Nagy L.G."/>
            <person name="Floudas D."/>
            <person name="Copeland A."/>
            <person name="Barry K.W."/>
            <person name="Cichocki N."/>
            <person name="Veneault-Fourrey C."/>
            <person name="LaButti K."/>
            <person name="Lindquist E.A."/>
            <person name="Lipzen A."/>
            <person name="Lundell T."/>
            <person name="Morin E."/>
            <person name="Murat C."/>
            <person name="Riley R."/>
            <person name="Ohm R."/>
            <person name="Sun H."/>
            <person name="Tunlid A."/>
            <person name="Henrissat B."/>
            <person name="Grigoriev I.V."/>
            <person name="Hibbett D.S."/>
            <person name="Martin F."/>
        </authorList>
    </citation>
    <scope>NUCLEOTIDE SEQUENCE [LARGE SCALE GENOMIC DNA]</scope>
    <source>
        <strain evidence="2 3">SS14</strain>
    </source>
</reference>
<protein>
    <submittedName>
        <fullName evidence="2">Uncharacterized protein</fullName>
    </submittedName>
</protein>
<dbReference type="PANTHER" id="PTHR28360">
    <property type="entry name" value="DYNACTIN SUBUNIT 3"/>
    <property type="match status" value="1"/>
</dbReference>
<dbReference type="InterPro" id="IPR009991">
    <property type="entry name" value="DCTN3"/>
</dbReference>